<feature type="compositionally biased region" description="Polar residues" evidence="4">
    <location>
        <begin position="1"/>
        <end position="13"/>
    </location>
</feature>
<keyword evidence="1" id="KW-0507">mRNA processing</keyword>
<dbReference type="SUPFAM" id="SSF57756">
    <property type="entry name" value="Retrovirus zinc finger-like domains"/>
    <property type="match status" value="1"/>
</dbReference>
<feature type="non-terminal residue" evidence="6">
    <location>
        <position position="427"/>
    </location>
</feature>
<dbReference type="InterPro" id="IPR036875">
    <property type="entry name" value="Znf_CCHC_sf"/>
</dbReference>
<name>A0AA38L1G4_9AGAR</name>
<feature type="coiled-coil region" evidence="3">
    <location>
        <begin position="121"/>
        <end position="155"/>
    </location>
</feature>
<dbReference type="SMART" id="SM00343">
    <property type="entry name" value="ZnF_C2HC"/>
    <property type="match status" value="1"/>
</dbReference>
<feature type="compositionally biased region" description="Polar residues" evidence="4">
    <location>
        <begin position="179"/>
        <end position="190"/>
    </location>
</feature>
<reference evidence="6" key="1">
    <citation type="submission" date="2022-08" db="EMBL/GenBank/DDBJ databases">
        <authorList>
            <consortium name="DOE Joint Genome Institute"/>
            <person name="Min B."/>
            <person name="Riley R."/>
            <person name="Sierra-Patev S."/>
            <person name="Naranjo-Ortiz M."/>
            <person name="Looney B."/>
            <person name="Konkel Z."/>
            <person name="Slot J.C."/>
            <person name="Sakamoto Y."/>
            <person name="Steenwyk J.L."/>
            <person name="Rokas A."/>
            <person name="Carro J."/>
            <person name="Camarero S."/>
            <person name="Ferreira P."/>
            <person name="Molpeceres G."/>
            <person name="Ruiz-Duenas F.J."/>
            <person name="Serrano A."/>
            <person name="Henrissat B."/>
            <person name="Drula E."/>
            <person name="Hughes K.W."/>
            <person name="Mata J.L."/>
            <person name="Ishikawa N.K."/>
            <person name="Vargas-Isla R."/>
            <person name="Ushijima S."/>
            <person name="Smith C.A."/>
            <person name="Ahrendt S."/>
            <person name="Andreopoulos W."/>
            <person name="He G."/>
            <person name="Labutti K."/>
            <person name="Lipzen A."/>
            <person name="Ng V."/>
            <person name="Sandor L."/>
            <person name="Barry K."/>
            <person name="Martinez A.T."/>
            <person name="Xiao Y."/>
            <person name="Gibbons J.G."/>
            <person name="Terashima K."/>
            <person name="Hibbett D.S."/>
            <person name="Grigoriev I.V."/>
        </authorList>
    </citation>
    <scope>NUCLEOTIDE SEQUENCE</scope>
    <source>
        <strain evidence="6">TFB10291</strain>
    </source>
</reference>
<keyword evidence="2" id="KW-0479">Metal-binding</keyword>
<dbReference type="Proteomes" id="UP001163798">
    <property type="component" value="Unassembled WGS sequence"/>
</dbReference>
<feature type="region of interest" description="Disordered" evidence="4">
    <location>
        <begin position="1"/>
        <end position="31"/>
    </location>
</feature>
<dbReference type="PROSITE" id="PS50158">
    <property type="entry name" value="ZF_CCHC"/>
    <property type="match status" value="1"/>
</dbReference>
<proteinExistence type="predicted"/>
<sequence>MSRTNTYGNQNARQPRIGFVPPSPSNDDSFAEDKTTADVLITKAMNMKLLRTGEDPATTLPVQLIRLAAEASDGTSTARKANWEKVALIGKILQEASWKDTTKELQKDVTVAITAATENSNATMKRMIAEMRDEAKEITDRLAEATKGINEAIAEAGKTIEQAKQKGNGIEEGEIAPTNIPSYAQATRNKNGPRPTYGRRPEAAITAAAITERRFYVKSESESIWTLTEAQLAKKANLTIEKILMEEGEDKEAVKVIAVMKLRGKGAFCVLRNADEMLWMEEGERLKKFATDWGANATAQPTHHEVIAEFVPTTMDIEASWTWETITKNSQLPKNAIVAARWIRKPEQRKPGQKVAHAIFAFADMRVANRAIRGGLVVDHKMVNVRREEKDPQRCMKCQQYGHIARECKSNTDVCGRCEGTHPTQTC</sequence>
<keyword evidence="2" id="KW-0862">Zinc</keyword>
<evidence type="ECO:0000256" key="3">
    <source>
        <dbReference type="SAM" id="Coils"/>
    </source>
</evidence>
<dbReference type="GO" id="GO:0003676">
    <property type="term" value="F:nucleic acid binding"/>
    <property type="evidence" value="ECO:0007669"/>
    <property type="project" value="InterPro"/>
</dbReference>
<keyword evidence="2" id="KW-0863">Zinc-finger</keyword>
<protein>
    <recommendedName>
        <fullName evidence="5">CCHC-type domain-containing protein</fullName>
    </recommendedName>
</protein>
<dbReference type="InterPro" id="IPR001878">
    <property type="entry name" value="Znf_CCHC"/>
</dbReference>
<evidence type="ECO:0000256" key="1">
    <source>
        <dbReference type="ARBA" id="ARBA00022664"/>
    </source>
</evidence>
<accession>A0AA38L1G4</accession>
<feature type="domain" description="CCHC-type" evidence="5">
    <location>
        <begin position="394"/>
        <end position="410"/>
    </location>
</feature>
<evidence type="ECO:0000313" key="7">
    <source>
        <dbReference type="Proteomes" id="UP001163798"/>
    </source>
</evidence>
<evidence type="ECO:0000256" key="2">
    <source>
        <dbReference type="PROSITE-ProRule" id="PRU00047"/>
    </source>
</evidence>
<evidence type="ECO:0000256" key="4">
    <source>
        <dbReference type="SAM" id="MobiDB-lite"/>
    </source>
</evidence>
<keyword evidence="7" id="KW-1185">Reference proteome</keyword>
<dbReference type="GO" id="GO:0006397">
    <property type="term" value="P:mRNA processing"/>
    <property type="evidence" value="ECO:0007669"/>
    <property type="project" value="UniProtKB-KW"/>
</dbReference>
<dbReference type="GO" id="GO:0008270">
    <property type="term" value="F:zinc ion binding"/>
    <property type="evidence" value="ECO:0007669"/>
    <property type="project" value="UniProtKB-KW"/>
</dbReference>
<keyword evidence="3" id="KW-0175">Coiled coil</keyword>
<organism evidence="6 7">
    <name type="scientific">Lentinula aff. detonsa</name>
    <dbReference type="NCBI Taxonomy" id="2804958"/>
    <lineage>
        <taxon>Eukaryota</taxon>
        <taxon>Fungi</taxon>
        <taxon>Dikarya</taxon>
        <taxon>Basidiomycota</taxon>
        <taxon>Agaricomycotina</taxon>
        <taxon>Agaricomycetes</taxon>
        <taxon>Agaricomycetidae</taxon>
        <taxon>Agaricales</taxon>
        <taxon>Marasmiineae</taxon>
        <taxon>Omphalotaceae</taxon>
        <taxon>Lentinula</taxon>
    </lineage>
</organism>
<dbReference type="EMBL" id="MU794738">
    <property type="protein sequence ID" value="KAJ3779512.1"/>
    <property type="molecule type" value="Genomic_DNA"/>
</dbReference>
<evidence type="ECO:0000259" key="5">
    <source>
        <dbReference type="PROSITE" id="PS50158"/>
    </source>
</evidence>
<comment type="caution">
    <text evidence="6">The sequence shown here is derived from an EMBL/GenBank/DDBJ whole genome shotgun (WGS) entry which is preliminary data.</text>
</comment>
<evidence type="ECO:0000313" key="6">
    <source>
        <dbReference type="EMBL" id="KAJ3779512.1"/>
    </source>
</evidence>
<feature type="region of interest" description="Disordered" evidence="4">
    <location>
        <begin position="167"/>
        <end position="199"/>
    </location>
</feature>
<gene>
    <name evidence="6" type="ORF">GGU10DRAFT_37817</name>
</gene>
<dbReference type="AlphaFoldDB" id="A0AA38L1G4"/>
<dbReference type="Pfam" id="PF00098">
    <property type="entry name" value="zf-CCHC"/>
    <property type="match status" value="1"/>
</dbReference>